<dbReference type="EMBL" id="KI913127">
    <property type="protein sequence ID" value="ETV79813.1"/>
    <property type="molecule type" value="Genomic_DNA"/>
</dbReference>
<dbReference type="AlphaFoldDB" id="W4GLM1"/>
<evidence type="ECO:0000256" key="1">
    <source>
        <dbReference type="SAM" id="MobiDB-lite"/>
    </source>
</evidence>
<feature type="region of interest" description="Disordered" evidence="1">
    <location>
        <begin position="1"/>
        <end position="24"/>
    </location>
</feature>
<organism evidence="2">
    <name type="scientific">Aphanomyces astaci</name>
    <name type="common">Crayfish plague agent</name>
    <dbReference type="NCBI Taxonomy" id="112090"/>
    <lineage>
        <taxon>Eukaryota</taxon>
        <taxon>Sar</taxon>
        <taxon>Stramenopiles</taxon>
        <taxon>Oomycota</taxon>
        <taxon>Saprolegniomycetes</taxon>
        <taxon>Saprolegniales</taxon>
        <taxon>Verrucalvaceae</taxon>
        <taxon>Aphanomyces</taxon>
    </lineage>
</organism>
<dbReference type="OrthoDB" id="72740at2759"/>
<accession>W4GLM1</accession>
<feature type="region of interest" description="Disordered" evidence="1">
    <location>
        <begin position="152"/>
        <end position="244"/>
    </location>
</feature>
<name>W4GLM1_APHAT</name>
<feature type="compositionally biased region" description="Basic and acidic residues" evidence="1">
    <location>
        <begin position="449"/>
        <end position="459"/>
    </location>
</feature>
<evidence type="ECO:0000313" key="2">
    <source>
        <dbReference type="EMBL" id="ETV79813.1"/>
    </source>
</evidence>
<feature type="compositionally biased region" description="Low complexity" evidence="1">
    <location>
        <begin position="161"/>
        <end position="174"/>
    </location>
</feature>
<dbReference type="VEuPathDB" id="FungiDB:H257_07032"/>
<dbReference type="GeneID" id="20809028"/>
<protein>
    <submittedName>
        <fullName evidence="2">Uncharacterized protein</fullName>
    </submittedName>
</protein>
<sequence>MPTTLQWDDSLAAPPSVHPPPESPPSGVGLLYDFTLLVVEDFLKQHQFVHCMHAFKVDLDHMKRPHPSADTWMTMYDRFRPFLASIRGDHAEWSVAECMVEFLLHFHDTYDLKTTGQSAISVLVSASPARKRSMTLFPKKATFSLMDAFHSAQSPLKKRPSQQPSPSSSGSIITSPPPEPHLLPHNNQEPLTTATSPVLRRKQTKQQTKDKQLLQQQRANARATMDMPPMTSSSTASKDDVGPLPKLKFDQADWKRTATTIKSVERGMREMRFEAQFQDKQVKIMAKVLPAALPGHPFASPVGSTNLDGTAVPGTSTPYIRALEKERYGNTKRRDCGLCHLSHLSINLPAKVSFRCIMELYVRWGHVPLDRESAKYRPPKCYDEVPICRFCEQIVQDVTWDPTFEKPFHPPLPLVSTTTPRKHLTTSSSDPYALPPLDPDDLVSSGDDSSDHETQELKSDQTNADTPAKVVYREANYLTGEKALSLKEWSVLQTSMSNIRVVMERTAKNAHERNQMQI</sequence>
<reference evidence="2" key="1">
    <citation type="submission" date="2013-12" db="EMBL/GenBank/DDBJ databases">
        <title>The Genome Sequence of Aphanomyces astaci APO3.</title>
        <authorList>
            <consortium name="The Broad Institute Genomics Platform"/>
            <person name="Russ C."/>
            <person name="Tyler B."/>
            <person name="van West P."/>
            <person name="Dieguez-Uribeondo J."/>
            <person name="Young S.K."/>
            <person name="Zeng Q."/>
            <person name="Gargeya S."/>
            <person name="Fitzgerald M."/>
            <person name="Abouelleil A."/>
            <person name="Alvarado L."/>
            <person name="Chapman S.B."/>
            <person name="Gainer-Dewar J."/>
            <person name="Goldberg J."/>
            <person name="Griggs A."/>
            <person name="Gujja S."/>
            <person name="Hansen M."/>
            <person name="Howarth C."/>
            <person name="Imamovic A."/>
            <person name="Ireland A."/>
            <person name="Larimer J."/>
            <person name="McCowan C."/>
            <person name="Murphy C."/>
            <person name="Pearson M."/>
            <person name="Poon T.W."/>
            <person name="Priest M."/>
            <person name="Roberts A."/>
            <person name="Saif S."/>
            <person name="Shea T."/>
            <person name="Sykes S."/>
            <person name="Wortman J."/>
            <person name="Nusbaum C."/>
            <person name="Birren B."/>
        </authorList>
    </citation>
    <scope>NUCLEOTIDE SEQUENCE [LARGE SCALE GENOMIC DNA]</scope>
    <source>
        <strain evidence="2">APO3</strain>
    </source>
</reference>
<proteinExistence type="predicted"/>
<gene>
    <name evidence="2" type="ORF">H257_07032</name>
</gene>
<feature type="region of interest" description="Disordered" evidence="1">
    <location>
        <begin position="411"/>
        <end position="466"/>
    </location>
</feature>
<dbReference type="RefSeq" id="XP_009830749.1">
    <property type="nucleotide sequence ID" value="XM_009832447.1"/>
</dbReference>